<comment type="caution">
    <text evidence="8">The sequence shown here is derived from an EMBL/GenBank/DDBJ whole genome shotgun (WGS) entry which is preliminary data.</text>
</comment>
<gene>
    <name evidence="8" type="ORF">Z043_105045</name>
</gene>
<dbReference type="PANTHER" id="PTHR14568:SF9">
    <property type="entry name" value="TRANSMEMBRANE 6 SUPERFAMILY MEMBER 2"/>
    <property type="match status" value="1"/>
</dbReference>
<dbReference type="GO" id="GO:0033116">
    <property type="term" value="C:endoplasmic reticulum-Golgi intermediate compartment membrane"/>
    <property type="evidence" value="ECO:0007669"/>
    <property type="project" value="TreeGrafter"/>
</dbReference>
<dbReference type="Proteomes" id="UP000034805">
    <property type="component" value="Unassembled WGS sequence"/>
</dbReference>
<dbReference type="GO" id="GO:0005789">
    <property type="term" value="C:endoplasmic reticulum membrane"/>
    <property type="evidence" value="ECO:0007669"/>
    <property type="project" value="TreeGrafter"/>
</dbReference>
<dbReference type="Pfam" id="PF05241">
    <property type="entry name" value="EBP"/>
    <property type="match status" value="1"/>
</dbReference>
<comment type="subcellular location">
    <subcellularLocation>
        <location evidence="1">Membrane</location>
        <topology evidence="1">Multi-pass membrane protein</topology>
    </subcellularLocation>
</comment>
<dbReference type="GO" id="GO:0019216">
    <property type="term" value="P:regulation of lipid metabolic process"/>
    <property type="evidence" value="ECO:0007669"/>
    <property type="project" value="TreeGrafter"/>
</dbReference>
<dbReference type="InterPro" id="IPR059044">
    <property type="entry name" value="TM_Tm6sf1/2"/>
</dbReference>
<sequence>MLEKLVVALSPRRKPYRSVGLFWAGSLSANMLVFVLGIVIGKYGAEIRPAFWLNMPFLLVPLWGAVTLFCRPRELPIISAITVEREHRKGLFSRPLDLLLFVLLLGIMGFTLFRGFVALGCPQEVCSTYVSRYEPYLKDPAGYPRVMMLLFLFYGLPQLTAFAYGLRTPGCTWMVDWTVFFAGAVAQSQWSHIGASLHPNTPSQFQTPGERWWPVMVLNLLYMAVPQVLALRCTHSPTFFMKKNAEDHANGASKFK</sequence>
<dbReference type="InterPro" id="IPR033118">
    <property type="entry name" value="EXPERA"/>
</dbReference>
<organism evidence="8 9">
    <name type="scientific">Scleropages formosus</name>
    <name type="common">Asian bonytongue</name>
    <name type="synonym">Osteoglossum formosum</name>
    <dbReference type="NCBI Taxonomy" id="113540"/>
    <lineage>
        <taxon>Eukaryota</taxon>
        <taxon>Metazoa</taxon>
        <taxon>Chordata</taxon>
        <taxon>Craniata</taxon>
        <taxon>Vertebrata</taxon>
        <taxon>Euteleostomi</taxon>
        <taxon>Actinopterygii</taxon>
        <taxon>Neopterygii</taxon>
        <taxon>Teleostei</taxon>
        <taxon>Osteoglossocephala</taxon>
        <taxon>Osteoglossomorpha</taxon>
        <taxon>Osteoglossiformes</taxon>
        <taxon>Osteoglossidae</taxon>
        <taxon>Scleropages</taxon>
    </lineage>
</organism>
<evidence type="ECO:0000256" key="4">
    <source>
        <dbReference type="ARBA" id="ARBA00023136"/>
    </source>
</evidence>
<dbReference type="PANTHER" id="PTHR14568">
    <property type="entry name" value="TRANSMEMBRANE SUPERFAMILY 6 MEMBER 1/2"/>
    <property type="match status" value="1"/>
</dbReference>
<evidence type="ECO:0000259" key="7">
    <source>
        <dbReference type="PROSITE" id="PS51751"/>
    </source>
</evidence>
<reference evidence="8 9" key="1">
    <citation type="submission" date="2015-08" db="EMBL/GenBank/DDBJ databases">
        <title>The genome of the Asian arowana (Scleropages formosus).</title>
        <authorList>
            <person name="Tan M.H."/>
            <person name="Gan H.M."/>
            <person name="Croft L.J."/>
            <person name="Austin C.M."/>
        </authorList>
    </citation>
    <scope>NUCLEOTIDE SEQUENCE [LARGE SCALE GENOMIC DNA]</scope>
    <source>
        <strain evidence="8">Aro1</strain>
    </source>
</reference>
<evidence type="ECO:0000256" key="3">
    <source>
        <dbReference type="ARBA" id="ARBA00022989"/>
    </source>
</evidence>
<feature type="transmembrane region" description="Helical" evidence="6">
    <location>
        <begin position="91"/>
        <end position="113"/>
    </location>
</feature>
<feature type="transmembrane region" description="Helical" evidence="6">
    <location>
        <begin position="21"/>
        <end position="45"/>
    </location>
</feature>
<protein>
    <recommendedName>
        <fullName evidence="7">EXPERA domain-containing protein</fullName>
    </recommendedName>
</protein>
<accession>A0A0P7VJ79</accession>
<dbReference type="Pfam" id="PF26083">
    <property type="entry name" value="TM_Tm6sf2"/>
    <property type="match status" value="1"/>
</dbReference>
<evidence type="ECO:0000256" key="6">
    <source>
        <dbReference type="SAM" id="Phobius"/>
    </source>
</evidence>
<evidence type="ECO:0000256" key="5">
    <source>
        <dbReference type="PROSITE-ProRule" id="PRU01087"/>
    </source>
</evidence>
<dbReference type="AlphaFoldDB" id="A0A0P7VJ79"/>
<name>A0A0P7VJ79_SCLFO</name>
<evidence type="ECO:0000313" key="9">
    <source>
        <dbReference type="Proteomes" id="UP000034805"/>
    </source>
</evidence>
<feature type="domain" description="EXPERA" evidence="7">
    <location>
        <begin position="96"/>
        <end position="230"/>
    </location>
</feature>
<evidence type="ECO:0000313" key="8">
    <source>
        <dbReference type="EMBL" id="KPP75690.1"/>
    </source>
</evidence>
<proteinExistence type="predicted"/>
<evidence type="ECO:0000256" key="2">
    <source>
        <dbReference type="ARBA" id="ARBA00022692"/>
    </source>
</evidence>
<keyword evidence="4 5" id="KW-0472">Membrane</keyword>
<dbReference type="STRING" id="113540.ENSSFOP00015008955"/>
<feature type="transmembrane region" description="Helical" evidence="6">
    <location>
        <begin position="51"/>
        <end position="70"/>
    </location>
</feature>
<evidence type="ECO:0000256" key="1">
    <source>
        <dbReference type="ARBA" id="ARBA00004141"/>
    </source>
</evidence>
<keyword evidence="3 5" id="KW-1133">Transmembrane helix</keyword>
<dbReference type="GO" id="GO:0055088">
    <property type="term" value="P:lipid homeostasis"/>
    <property type="evidence" value="ECO:0007669"/>
    <property type="project" value="TreeGrafter"/>
</dbReference>
<keyword evidence="2 5" id="KW-0812">Transmembrane</keyword>
<feature type="transmembrane region" description="Helical" evidence="6">
    <location>
        <begin position="146"/>
        <end position="166"/>
    </location>
</feature>
<dbReference type="PROSITE" id="PS51751">
    <property type="entry name" value="EXPERA"/>
    <property type="match status" value="1"/>
</dbReference>
<dbReference type="EMBL" id="JARO02001363">
    <property type="protein sequence ID" value="KPP75690.1"/>
    <property type="molecule type" value="Genomic_DNA"/>
</dbReference>